<reference evidence="3 4" key="1">
    <citation type="journal article" date="2019" name="Int. J. Syst. Evol. Microbiol.">
        <title>The Global Catalogue of Microorganisms (GCM) 10K type strain sequencing project: providing services to taxonomists for standard genome sequencing and annotation.</title>
        <authorList>
            <consortium name="The Broad Institute Genomics Platform"/>
            <consortium name="The Broad Institute Genome Sequencing Center for Infectious Disease"/>
            <person name="Wu L."/>
            <person name="Ma J."/>
        </authorList>
    </citation>
    <scope>NUCLEOTIDE SEQUENCE [LARGE SCALE GENOMIC DNA]</scope>
    <source>
        <strain evidence="3 4">JCM 12149</strain>
    </source>
</reference>
<dbReference type="NCBIfam" id="TIGR01879">
    <property type="entry name" value="hydantase"/>
    <property type="match status" value="1"/>
</dbReference>
<evidence type="ECO:0000256" key="1">
    <source>
        <dbReference type="ARBA" id="ARBA00006153"/>
    </source>
</evidence>
<dbReference type="RefSeq" id="WP_343750581.1">
    <property type="nucleotide sequence ID" value="NZ_BAAADM010000005.1"/>
</dbReference>
<accession>A0ABN0Z1Z8</accession>
<dbReference type="InterPro" id="IPR010158">
    <property type="entry name" value="Amidase_Cbmase"/>
</dbReference>
<protein>
    <submittedName>
        <fullName evidence="3">Zn-dependent hydrolase</fullName>
    </submittedName>
</protein>
<dbReference type="Pfam" id="PF01546">
    <property type="entry name" value="Peptidase_M20"/>
    <property type="match status" value="1"/>
</dbReference>
<evidence type="ECO:0000313" key="4">
    <source>
        <dbReference type="Proteomes" id="UP001501459"/>
    </source>
</evidence>
<dbReference type="GO" id="GO:0016787">
    <property type="term" value="F:hydrolase activity"/>
    <property type="evidence" value="ECO:0007669"/>
    <property type="project" value="UniProtKB-KW"/>
</dbReference>
<dbReference type="NCBIfam" id="NF006771">
    <property type="entry name" value="PRK09290.1-5"/>
    <property type="match status" value="1"/>
</dbReference>
<evidence type="ECO:0000256" key="2">
    <source>
        <dbReference type="ARBA" id="ARBA00022801"/>
    </source>
</evidence>
<dbReference type="SUPFAM" id="SSF55031">
    <property type="entry name" value="Bacterial exopeptidase dimerisation domain"/>
    <property type="match status" value="1"/>
</dbReference>
<sequence length="420" mass="46404">MTLSKLHGIDIDRLMSNIEDYAQYGKNEYGGITRPSFSEEDKKVRNKFINELKDLGLEITVDGAANIWARKKGTGMKTGAIVVGSHLDSVPNGGKFDGPLGVLMAKELLISLEEHNIQLDHDLEIVSFTAEESNDFNLSTFGSRSFTGKLPLEKLKDVTDSTGTKLTDALLEVDGNLDSYPEMYRQYEDKKAFFELHIEQGKRLESQNISVASVDRMAGVYRNNIKLIGESNHSGTTTMDSRTDALTAASEMILQVENVCQEHKNDVVGTVGKANVYPNATNIVPGEVEFLFEVRGQTNKEMFHYVISEILSQCKDIASKRGITMEEDVIINQDPIPLDNDLIDVLNQSAEQVNEPHLTLTSMAVHDAAHMSSVTKSVMLFVKSIDGKSHCPEEYTRPDDIEAAGKVLLQSLISADAKLS</sequence>
<dbReference type="PANTHER" id="PTHR32494:SF5">
    <property type="entry name" value="ALLANTOATE AMIDOHYDROLASE"/>
    <property type="match status" value="1"/>
</dbReference>
<keyword evidence="4" id="KW-1185">Reference proteome</keyword>
<dbReference type="InterPro" id="IPR036264">
    <property type="entry name" value="Bact_exopeptidase_dim_dom"/>
</dbReference>
<organism evidence="3 4">
    <name type="scientific">Lentibacillus halophilus</name>
    <dbReference type="NCBI Taxonomy" id="295065"/>
    <lineage>
        <taxon>Bacteria</taxon>
        <taxon>Bacillati</taxon>
        <taxon>Bacillota</taxon>
        <taxon>Bacilli</taxon>
        <taxon>Bacillales</taxon>
        <taxon>Bacillaceae</taxon>
        <taxon>Lentibacillus</taxon>
    </lineage>
</organism>
<comment type="caution">
    <text evidence="3">The sequence shown here is derived from an EMBL/GenBank/DDBJ whole genome shotgun (WGS) entry which is preliminary data.</text>
</comment>
<dbReference type="EMBL" id="BAAADM010000005">
    <property type="protein sequence ID" value="GAA0429270.1"/>
    <property type="molecule type" value="Genomic_DNA"/>
</dbReference>
<dbReference type="SUPFAM" id="SSF53187">
    <property type="entry name" value="Zn-dependent exopeptidases"/>
    <property type="match status" value="1"/>
</dbReference>
<dbReference type="CDD" id="cd03884">
    <property type="entry name" value="M20_bAS"/>
    <property type="match status" value="1"/>
</dbReference>
<proteinExistence type="inferred from homology"/>
<dbReference type="Gene3D" id="3.40.630.10">
    <property type="entry name" value="Zn peptidases"/>
    <property type="match status" value="1"/>
</dbReference>
<name>A0ABN0Z1Z8_9BACI</name>
<dbReference type="InterPro" id="IPR002933">
    <property type="entry name" value="Peptidase_M20"/>
</dbReference>
<dbReference type="Proteomes" id="UP001501459">
    <property type="component" value="Unassembled WGS sequence"/>
</dbReference>
<dbReference type="PIRSF" id="PIRSF001235">
    <property type="entry name" value="Amidase_carbamoylase"/>
    <property type="match status" value="1"/>
</dbReference>
<comment type="similarity">
    <text evidence="1">Belongs to the peptidase M20 family.</text>
</comment>
<gene>
    <name evidence="3" type="ORF">GCM10008983_02000</name>
</gene>
<keyword evidence="2 3" id="KW-0378">Hydrolase</keyword>
<dbReference type="PANTHER" id="PTHR32494">
    <property type="entry name" value="ALLANTOATE DEIMINASE-RELATED"/>
    <property type="match status" value="1"/>
</dbReference>
<evidence type="ECO:0000313" key="3">
    <source>
        <dbReference type="EMBL" id="GAA0429270.1"/>
    </source>
</evidence>
<dbReference type="Gene3D" id="3.30.70.360">
    <property type="match status" value="1"/>
</dbReference>